<evidence type="ECO:0000313" key="3">
    <source>
        <dbReference type="Proteomes" id="UP000261003"/>
    </source>
</evidence>
<dbReference type="Proteomes" id="UP000285469">
    <property type="component" value="Unassembled WGS sequence"/>
</dbReference>
<dbReference type="EMBL" id="QSAI01000001">
    <property type="protein sequence ID" value="RGW50703.1"/>
    <property type="molecule type" value="Genomic_DNA"/>
</dbReference>
<organism evidence="1 3">
    <name type="scientific">Phocaeicola vulgatus</name>
    <name type="common">Bacteroides vulgatus</name>
    <dbReference type="NCBI Taxonomy" id="821"/>
    <lineage>
        <taxon>Bacteria</taxon>
        <taxon>Pseudomonadati</taxon>
        <taxon>Bacteroidota</taxon>
        <taxon>Bacteroidia</taxon>
        <taxon>Bacteroidales</taxon>
        <taxon>Bacteroidaceae</taxon>
        <taxon>Phocaeicola</taxon>
    </lineage>
</organism>
<accession>A0A3E4HHA0</accession>
<gene>
    <name evidence="2" type="ORF">DWV70_00445</name>
    <name evidence="1" type="ORF">DXC16_05510</name>
</gene>
<dbReference type="PROSITE" id="PS51257">
    <property type="entry name" value="PROKAR_LIPOPROTEIN"/>
    <property type="match status" value="1"/>
</dbReference>
<evidence type="ECO:0008006" key="5">
    <source>
        <dbReference type="Google" id="ProtNLM"/>
    </source>
</evidence>
<comment type="caution">
    <text evidence="1">The sequence shown here is derived from an EMBL/GenBank/DDBJ whole genome shotgun (WGS) entry which is preliminary data.</text>
</comment>
<evidence type="ECO:0000313" key="4">
    <source>
        <dbReference type="Proteomes" id="UP000285469"/>
    </source>
</evidence>
<evidence type="ECO:0000313" key="2">
    <source>
        <dbReference type="EMBL" id="RGW50703.1"/>
    </source>
</evidence>
<protein>
    <recommendedName>
        <fullName evidence="5">Lipoprotein</fullName>
    </recommendedName>
</protein>
<dbReference type="Proteomes" id="UP000261003">
    <property type="component" value="Unassembled WGS sequence"/>
</dbReference>
<reference evidence="3 4" key="1">
    <citation type="submission" date="2018-08" db="EMBL/GenBank/DDBJ databases">
        <title>A genome reference for cultivated species of the human gut microbiota.</title>
        <authorList>
            <person name="Zou Y."/>
            <person name="Xue W."/>
            <person name="Luo G."/>
        </authorList>
    </citation>
    <scope>NUCLEOTIDE SEQUENCE [LARGE SCALE GENOMIC DNA]</scope>
    <source>
        <strain evidence="2 4">AF12-25</strain>
        <strain evidence="1 3">OM08-13BH</strain>
    </source>
</reference>
<dbReference type="AlphaFoldDB" id="A0A3E4HHA0"/>
<proteinExistence type="predicted"/>
<dbReference type="EMBL" id="QSTG01000006">
    <property type="protein sequence ID" value="RGM45999.1"/>
    <property type="molecule type" value="Genomic_DNA"/>
</dbReference>
<name>A0A3E4HHA0_PHOVU</name>
<sequence>MFANKTYKQQFIMKPSTIVCLVLSANFLVSCGYKKEAKEVTQDFFSAIKNNKEEKMVELYPEVGNLQNYYKSDTIIVKEVKELEDKKYSVALTNKFTNGFGKNTESDIIIYTKPKDDKKPSDGYVIYDSKGLCNLSDDPIYMFAKRKGYIQGDTLTDQQISKKYSEASTAIISLSLKFYTYLTENVTIANWNWETSDYSYSASGRGVVKNNTQYTIPNVKYVVTYLKGNGTEVTQDDGYVTYDEIRPYGMKSFSFYTSYVGDASRAKIRLEFDNDFILKTMADGEFE</sequence>
<evidence type="ECO:0000313" key="1">
    <source>
        <dbReference type="EMBL" id="RGM45999.1"/>
    </source>
</evidence>